<feature type="region of interest" description="Disordered" evidence="1">
    <location>
        <begin position="64"/>
        <end position="87"/>
    </location>
</feature>
<gene>
    <name evidence="2" type="ORF">MANES_02G101000</name>
</gene>
<organism evidence="2">
    <name type="scientific">Manihot esculenta</name>
    <name type="common">Cassava</name>
    <name type="synonym">Jatropha manihot</name>
    <dbReference type="NCBI Taxonomy" id="3983"/>
    <lineage>
        <taxon>Eukaryota</taxon>
        <taxon>Viridiplantae</taxon>
        <taxon>Streptophyta</taxon>
        <taxon>Embryophyta</taxon>
        <taxon>Tracheophyta</taxon>
        <taxon>Spermatophyta</taxon>
        <taxon>Magnoliopsida</taxon>
        <taxon>eudicotyledons</taxon>
        <taxon>Gunneridae</taxon>
        <taxon>Pentapetalae</taxon>
        <taxon>rosids</taxon>
        <taxon>fabids</taxon>
        <taxon>Malpighiales</taxon>
        <taxon>Euphorbiaceae</taxon>
        <taxon>Crotonoideae</taxon>
        <taxon>Manihoteae</taxon>
        <taxon>Manihot</taxon>
    </lineage>
</organism>
<evidence type="ECO:0000313" key="2">
    <source>
        <dbReference type="EMBL" id="OAY57487.1"/>
    </source>
</evidence>
<dbReference type="AlphaFoldDB" id="A0A2C9WCI8"/>
<name>A0A2C9WCI8_MANES</name>
<accession>A0A2C9WCI8</accession>
<dbReference type="EMBL" id="CM004388">
    <property type="protein sequence ID" value="OAY57487.1"/>
    <property type="molecule type" value="Genomic_DNA"/>
</dbReference>
<feature type="compositionally biased region" description="Basic residues" evidence="1">
    <location>
        <begin position="68"/>
        <end position="87"/>
    </location>
</feature>
<reference evidence="2" key="1">
    <citation type="submission" date="2016-02" db="EMBL/GenBank/DDBJ databases">
        <title>WGS assembly of Manihot esculenta.</title>
        <authorList>
            <person name="Bredeson J.V."/>
            <person name="Prochnik S.E."/>
            <person name="Lyons J.B."/>
            <person name="Schmutz J."/>
            <person name="Grimwood J."/>
            <person name="Vrebalov J."/>
            <person name="Bart R.S."/>
            <person name="Amuge T."/>
            <person name="Ferguson M.E."/>
            <person name="Green R."/>
            <person name="Putnam N."/>
            <person name="Stites J."/>
            <person name="Rounsley S."/>
            <person name="Rokhsar D.S."/>
        </authorList>
    </citation>
    <scope>NUCLEOTIDE SEQUENCE [LARGE SCALE GENOMIC DNA]</scope>
    <source>
        <tissue evidence="2">Leaf</tissue>
    </source>
</reference>
<sequence>MQGKLSNQETQIKARQQRAEVEYSSAISFAPSGPISAPRATTRKQNFLYSSIYSIEGTVGSEIMSSRKTNHPMRRKAIANKIKKQLN</sequence>
<evidence type="ECO:0000256" key="1">
    <source>
        <dbReference type="SAM" id="MobiDB-lite"/>
    </source>
</evidence>
<protein>
    <submittedName>
        <fullName evidence="2">Uncharacterized protein</fullName>
    </submittedName>
</protein>
<proteinExistence type="predicted"/>